<reference evidence="2" key="1">
    <citation type="submission" date="2020-10" db="EMBL/GenBank/DDBJ databases">
        <authorList>
            <person name="Gilroy R."/>
        </authorList>
    </citation>
    <scope>NUCLEOTIDE SEQUENCE</scope>
    <source>
        <strain evidence="2">CHK178-757</strain>
    </source>
</reference>
<organism evidence="2 3">
    <name type="scientific">Candidatus Scybalocola faecigallinarum</name>
    <dbReference type="NCBI Taxonomy" id="2840941"/>
    <lineage>
        <taxon>Bacteria</taxon>
        <taxon>Bacillati</taxon>
        <taxon>Bacillota</taxon>
        <taxon>Clostridia</taxon>
        <taxon>Lachnospirales</taxon>
        <taxon>Lachnospiraceae</taxon>
        <taxon>Lachnospiraceae incertae sedis</taxon>
        <taxon>Candidatus Scybalocola (ex Gilroy et al. 2021)</taxon>
    </lineage>
</organism>
<evidence type="ECO:0000313" key="3">
    <source>
        <dbReference type="Proteomes" id="UP000823927"/>
    </source>
</evidence>
<dbReference type="EMBL" id="DVIT01000013">
    <property type="protein sequence ID" value="HIS46596.1"/>
    <property type="molecule type" value="Genomic_DNA"/>
</dbReference>
<feature type="domain" description="HTH merR-type" evidence="1">
    <location>
        <begin position="1"/>
        <end position="33"/>
    </location>
</feature>
<evidence type="ECO:0000259" key="1">
    <source>
        <dbReference type="Pfam" id="PF13411"/>
    </source>
</evidence>
<dbReference type="InterPro" id="IPR009061">
    <property type="entry name" value="DNA-bd_dom_put_sf"/>
</dbReference>
<dbReference type="Gene3D" id="1.10.1660.10">
    <property type="match status" value="1"/>
</dbReference>
<keyword evidence="2" id="KW-0238">DNA-binding</keyword>
<accession>A0A9D1F300</accession>
<dbReference type="AlphaFoldDB" id="A0A9D1F300"/>
<sequence>MTIKEIEERSGMTRTNIRFYESEGLLICGRALPRRGPILLPGFCSCPSPS</sequence>
<gene>
    <name evidence="2" type="ORF">IAB46_03375</name>
</gene>
<dbReference type="GO" id="GO:0003677">
    <property type="term" value="F:DNA binding"/>
    <property type="evidence" value="ECO:0007669"/>
    <property type="project" value="UniProtKB-KW"/>
</dbReference>
<protein>
    <submittedName>
        <fullName evidence="2">MerR family DNA-binding transcriptional regulator</fullName>
    </submittedName>
</protein>
<proteinExistence type="predicted"/>
<dbReference type="Proteomes" id="UP000823927">
    <property type="component" value="Unassembled WGS sequence"/>
</dbReference>
<dbReference type="SUPFAM" id="SSF46955">
    <property type="entry name" value="Putative DNA-binding domain"/>
    <property type="match status" value="1"/>
</dbReference>
<dbReference type="Pfam" id="PF13411">
    <property type="entry name" value="MerR_1"/>
    <property type="match status" value="1"/>
</dbReference>
<reference evidence="2" key="2">
    <citation type="journal article" date="2021" name="PeerJ">
        <title>Extensive microbial diversity within the chicken gut microbiome revealed by metagenomics and culture.</title>
        <authorList>
            <person name="Gilroy R."/>
            <person name="Ravi A."/>
            <person name="Getino M."/>
            <person name="Pursley I."/>
            <person name="Horton D.L."/>
            <person name="Alikhan N.F."/>
            <person name="Baker D."/>
            <person name="Gharbi K."/>
            <person name="Hall N."/>
            <person name="Watson M."/>
            <person name="Adriaenssens E.M."/>
            <person name="Foster-Nyarko E."/>
            <person name="Jarju S."/>
            <person name="Secka A."/>
            <person name="Antonio M."/>
            <person name="Oren A."/>
            <person name="Chaudhuri R.R."/>
            <person name="La Ragione R."/>
            <person name="Hildebrand F."/>
            <person name="Pallen M.J."/>
        </authorList>
    </citation>
    <scope>NUCLEOTIDE SEQUENCE</scope>
    <source>
        <strain evidence="2">CHK178-757</strain>
    </source>
</reference>
<dbReference type="GO" id="GO:0006355">
    <property type="term" value="P:regulation of DNA-templated transcription"/>
    <property type="evidence" value="ECO:0007669"/>
    <property type="project" value="InterPro"/>
</dbReference>
<name>A0A9D1F300_9FIRM</name>
<evidence type="ECO:0000313" key="2">
    <source>
        <dbReference type="EMBL" id="HIS46596.1"/>
    </source>
</evidence>
<comment type="caution">
    <text evidence="2">The sequence shown here is derived from an EMBL/GenBank/DDBJ whole genome shotgun (WGS) entry which is preliminary data.</text>
</comment>
<dbReference type="InterPro" id="IPR000551">
    <property type="entry name" value="MerR-type_HTH_dom"/>
</dbReference>